<keyword evidence="11" id="KW-1185">Reference proteome</keyword>
<evidence type="ECO:0000256" key="6">
    <source>
        <dbReference type="ARBA" id="ARBA00023295"/>
    </source>
</evidence>
<reference evidence="10 11" key="1">
    <citation type="submission" date="2024-08" db="EMBL/GenBank/DDBJ databases">
        <title>Insights into the chromosomal genome structure of Flemingia macrophylla.</title>
        <authorList>
            <person name="Ding Y."/>
            <person name="Zhao Y."/>
            <person name="Bi W."/>
            <person name="Wu M."/>
            <person name="Zhao G."/>
            <person name="Gong Y."/>
            <person name="Li W."/>
            <person name="Zhang P."/>
        </authorList>
    </citation>
    <scope>NUCLEOTIDE SEQUENCE [LARGE SCALE GENOMIC DNA]</scope>
    <source>
        <strain evidence="10">DYQJB</strain>
        <tissue evidence="10">Leaf</tissue>
    </source>
</reference>
<dbReference type="Gene3D" id="2.160.20.10">
    <property type="entry name" value="Single-stranded right-handed beta-helix, Pectin lyase-like"/>
    <property type="match status" value="2"/>
</dbReference>
<evidence type="ECO:0000256" key="9">
    <source>
        <dbReference type="SAM" id="MobiDB-lite"/>
    </source>
</evidence>
<feature type="region of interest" description="Disordered" evidence="9">
    <location>
        <begin position="285"/>
        <end position="307"/>
    </location>
</feature>
<dbReference type="Pfam" id="PF00295">
    <property type="entry name" value="Glyco_hydro_28"/>
    <property type="match status" value="2"/>
</dbReference>
<dbReference type="InterPro" id="IPR011050">
    <property type="entry name" value="Pectin_lyase_fold/virulence"/>
</dbReference>
<keyword evidence="4" id="KW-0964">Secreted</keyword>
<evidence type="ECO:0000256" key="5">
    <source>
        <dbReference type="ARBA" id="ARBA00022801"/>
    </source>
</evidence>
<dbReference type="PANTHER" id="PTHR31375">
    <property type="match status" value="1"/>
</dbReference>
<dbReference type="AlphaFoldDB" id="A0ABD1M0S9"/>
<evidence type="ECO:0000256" key="3">
    <source>
        <dbReference type="ARBA" id="ARBA00022512"/>
    </source>
</evidence>
<dbReference type="EMBL" id="JBGMDY010000007">
    <property type="protein sequence ID" value="KAL2329378.1"/>
    <property type="molecule type" value="Genomic_DNA"/>
</dbReference>
<evidence type="ECO:0000313" key="10">
    <source>
        <dbReference type="EMBL" id="KAL2329378.1"/>
    </source>
</evidence>
<dbReference type="GO" id="GO:0071555">
    <property type="term" value="P:cell wall organization"/>
    <property type="evidence" value="ECO:0007669"/>
    <property type="project" value="UniProtKB-KW"/>
</dbReference>
<dbReference type="InterPro" id="IPR012334">
    <property type="entry name" value="Pectin_lyas_fold"/>
</dbReference>
<proteinExistence type="inferred from homology"/>
<evidence type="ECO:0000256" key="4">
    <source>
        <dbReference type="ARBA" id="ARBA00022525"/>
    </source>
</evidence>
<keyword evidence="6 8" id="KW-0326">Glycosidase</keyword>
<dbReference type="GO" id="GO:0016798">
    <property type="term" value="F:hydrolase activity, acting on glycosyl bonds"/>
    <property type="evidence" value="ECO:0007669"/>
    <property type="project" value="UniProtKB-KW"/>
</dbReference>
<evidence type="ECO:0000313" key="11">
    <source>
        <dbReference type="Proteomes" id="UP001603857"/>
    </source>
</evidence>
<keyword evidence="5 8" id="KW-0378">Hydrolase</keyword>
<dbReference type="SUPFAM" id="SSF51126">
    <property type="entry name" value="Pectin lyase-like"/>
    <property type="match status" value="1"/>
</dbReference>
<sequence length="307" mass="33344">MNYGAVGDGLTDDSNLEGKIVAPSSIEEWNGHKDTWIEFNDIDGLTIYGGGKFDGRGSVWWKSCNALFIHNCNKLVLSGTRHVNSAKNHISINSCNTVNVLNITTIAPEDSPNTDGIDISESSLINVEDSTFATGERHCKLPRCTLHVGSLGKDGSYQTVEHIHVYNCTFTGTTNGARIKTWKGGSGYARNISFEHIILVNARNPIIIDQNYSDIENEGRSETDAVEVEWVTYRHVKGTCKSETAITLDCGGKFGCRNICMESVNITAAASESRVRASCINAHGSAASTSPPVSDIQPAPKKIKFED</sequence>
<evidence type="ECO:0000256" key="1">
    <source>
        <dbReference type="ARBA" id="ARBA00004191"/>
    </source>
</evidence>
<comment type="subcellular location">
    <subcellularLocation>
        <location evidence="1">Secreted</location>
        <location evidence="1">Cell wall</location>
    </subcellularLocation>
</comment>
<evidence type="ECO:0008006" key="12">
    <source>
        <dbReference type="Google" id="ProtNLM"/>
    </source>
</evidence>
<evidence type="ECO:0000256" key="2">
    <source>
        <dbReference type="ARBA" id="ARBA00008834"/>
    </source>
</evidence>
<comment type="similarity">
    <text evidence="2 8">Belongs to the glycosyl hydrolase 28 family.</text>
</comment>
<keyword evidence="7" id="KW-0961">Cell wall biogenesis/degradation</keyword>
<name>A0ABD1M0S9_9FABA</name>
<dbReference type="Proteomes" id="UP001603857">
    <property type="component" value="Unassembled WGS sequence"/>
</dbReference>
<organism evidence="10 11">
    <name type="scientific">Flemingia macrophylla</name>
    <dbReference type="NCBI Taxonomy" id="520843"/>
    <lineage>
        <taxon>Eukaryota</taxon>
        <taxon>Viridiplantae</taxon>
        <taxon>Streptophyta</taxon>
        <taxon>Embryophyta</taxon>
        <taxon>Tracheophyta</taxon>
        <taxon>Spermatophyta</taxon>
        <taxon>Magnoliopsida</taxon>
        <taxon>eudicotyledons</taxon>
        <taxon>Gunneridae</taxon>
        <taxon>Pentapetalae</taxon>
        <taxon>rosids</taxon>
        <taxon>fabids</taxon>
        <taxon>Fabales</taxon>
        <taxon>Fabaceae</taxon>
        <taxon>Papilionoideae</taxon>
        <taxon>50 kb inversion clade</taxon>
        <taxon>NPAAA clade</taxon>
        <taxon>indigoferoid/millettioid clade</taxon>
        <taxon>Phaseoleae</taxon>
        <taxon>Flemingia</taxon>
    </lineage>
</organism>
<keyword evidence="3" id="KW-0134">Cell wall</keyword>
<dbReference type="InterPro" id="IPR000743">
    <property type="entry name" value="Glyco_hydro_28"/>
</dbReference>
<protein>
    <recommendedName>
        <fullName evidence="12">Polygalacturonase</fullName>
    </recommendedName>
</protein>
<comment type="caution">
    <text evidence="10">The sequence shown here is derived from an EMBL/GenBank/DDBJ whole genome shotgun (WGS) entry which is preliminary data.</text>
</comment>
<accession>A0ABD1M0S9</accession>
<evidence type="ECO:0000256" key="7">
    <source>
        <dbReference type="ARBA" id="ARBA00023316"/>
    </source>
</evidence>
<evidence type="ECO:0000256" key="8">
    <source>
        <dbReference type="RuleBase" id="RU361169"/>
    </source>
</evidence>
<gene>
    <name evidence="10" type="ORF">Fmac_022805</name>
</gene>